<protein>
    <submittedName>
        <fullName evidence="1">Uncharacterized protein</fullName>
    </submittedName>
</protein>
<sequence length="128" mass="13750">MAAVSNGCTTFDLIVVVRPKDNIAIDAFNGLHGSLATGLEGCPWFSASDEEHGVGLYFPQVTTTARNNAVALRNVYPNLQMFLIPTSRYAEVVNDDTSELSYTLARLTAADELEPVAAEAETQPDAKS</sequence>
<dbReference type="HOGENOM" id="CLU_2172131_0_0_1"/>
<accession>A0A081CDB3</accession>
<dbReference type="GeneID" id="26303675"/>
<reference evidence="2" key="1">
    <citation type="journal article" date="2014" name="Genome Announc.">
        <title>Draft Genome Sequence of the Yeast Pseudozyma antarctica Type Strain JCM10317, a Producer of the Glycolipid Biosurfactants, Mannosylerythritol Lipids.</title>
        <authorList>
            <person name="Saika A."/>
            <person name="Koike H."/>
            <person name="Hori T."/>
            <person name="Fukuoka T."/>
            <person name="Sato S."/>
            <person name="Habe H."/>
            <person name="Kitamoto D."/>
            <person name="Morita T."/>
        </authorList>
    </citation>
    <scope>NUCLEOTIDE SEQUENCE [LARGE SCALE GENOMIC DNA]</scope>
    <source>
        <strain evidence="2">JCM 10317</strain>
    </source>
</reference>
<dbReference type="RefSeq" id="XP_014657002.1">
    <property type="nucleotide sequence ID" value="XM_014801516.1"/>
</dbReference>
<dbReference type="EMBL" id="DF830073">
    <property type="protein sequence ID" value="GAK64659.1"/>
    <property type="molecule type" value="Genomic_DNA"/>
</dbReference>
<evidence type="ECO:0000313" key="1">
    <source>
        <dbReference type="EMBL" id="GAK64659.1"/>
    </source>
</evidence>
<evidence type="ECO:0000313" key="2">
    <source>
        <dbReference type="Proteomes" id="UP000053758"/>
    </source>
</evidence>
<proteinExistence type="predicted"/>
<name>A0A081CDB3_PSEA2</name>
<dbReference type="OrthoDB" id="10358784at2759"/>
<keyword evidence="2" id="KW-1185">Reference proteome</keyword>
<gene>
    <name evidence="1" type="ORF">PAN0_006c2873</name>
</gene>
<dbReference type="AlphaFoldDB" id="A0A081CDB3"/>
<dbReference type="Proteomes" id="UP000053758">
    <property type="component" value="Unassembled WGS sequence"/>
</dbReference>
<organism evidence="1 2">
    <name type="scientific">Pseudozyma antarctica</name>
    <name type="common">Yeast</name>
    <name type="synonym">Candida antarctica</name>
    <dbReference type="NCBI Taxonomy" id="84753"/>
    <lineage>
        <taxon>Eukaryota</taxon>
        <taxon>Fungi</taxon>
        <taxon>Dikarya</taxon>
        <taxon>Basidiomycota</taxon>
        <taxon>Ustilaginomycotina</taxon>
        <taxon>Ustilaginomycetes</taxon>
        <taxon>Ustilaginales</taxon>
        <taxon>Ustilaginaceae</taxon>
        <taxon>Moesziomyces</taxon>
    </lineage>
</organism>